<reference evidence="2 3" key="1">
    <citation type="submission" date="2017-11" db="EMBL/GenBank/DDBJ databases">
        <title>Draft genome of actinobacteria isolated from guarana (Paullinia cupana (Mart.) Ducke.</title>
        <authorList>
            <person name="Siqueira K.A."/>
            <person name="Liotti R.G."/>
            <person name="Mendes T.A.O."/>
            <person name="Soares M.A."/>
        </authorList>
    </citation>
    <scope>NUCLEOTIDE SEQUENCE [LARGE SCALE GENOMIC DNA]</scope>
    <source>
        <strain evidence="2 3">193</strain>
    </source>
</reference>
<dbReference type="OrthoDB" id="4331905at2"/>
<organism evidence="2 3">
    <name type="scientific">Streptomyces shenzhenensis</name>
    <dbReference type="NCBI Taxonomy" id="943815"/>
    <lineage>
        <taxon>Bacteria</taxon>
        <taxon>Bacillati</taxon>
        <taxon>Actinomycetota</taxon>
        <taxon>Actinomycetes</taxon>
        <taxon>Kitasatosporales</taxon>
        <taxon>Streptomycetaceae</taxon>
        <taxon>Streptomyces</taxon>
    </lineage>
</organism>
<evidence type="ECO:0000313" key="2">
    <source>
        <dbReference type="EMBL" id="RMB81039.1"/>
    </source>
</evidence>
<keyword evidence="3" id="KW-1185">Reference proteome</keyword>
<comment type="caution">
    <text evidence="2">The sequence shown here is derived from an EMBL/GenBank/DDBJ whole genome shotgun (WGS) entry which is preliminary data.</text>
</comment>
<name>A0A3M0I4M6_9ACTN</name>
<dbReference type="AlphaFoldDB" id="A0A3M0I4M6"/>
<gene>
    <name evidence="2" type="ORF">CTZ28_37315</name>
</gene>
<dbReference type="Pfam" id="PF12770">
    <property type="entry name" value="CHAT"/>
    <property type="match status" value="1"/>
</dbReference>
<accession>A0A3M0I4M6</accession>
<sequence length="1136" mass="122905">MRLSRGITGWAFLTEADGVRQAGLAVGAADISPFTTGGGAGGSLFARAHAWGLPVLRSLDALPFDRRADPRWCVTRDGAGVLSVRSPDGARFAHDLELELPTGWQDAADAAGSVLLVVSHVLPATDDPLGTLSFETRQGMVCAGPVRFGEPGRDADREPSVTFLVDPVGVLMDLTQYVCDRILSLDEAKRRAREVERIRRALPERLALSAEAMVRLLLRDAFLDHRGLTEFMYVYWRLVAEVADGCGTRAAWRVAALRTVESAVPLLADRCERAVFEESDALAALLLDDLHDPGDLAAALLAAARLRMAARGPEDLGADVYARATQTTWSARLTADLYRTWFTEQEPLQAESHRLVVEAGHLVVRALELDDGTRRPRLLGLLAQILADEKGVHLDAARAALSALLDSPGPGAPDLALFLLRVVHEVPAETVDRLLTAVLGEPVADAVAAHGVAVTAKAIDQGVNLAKERADRTLLRTVLDRAEQLDIRWDPAHRRQLTEARLHVLPDDPVDCPGPDRPLTVSFPRSWTPAQRSAALLHTAAHALGRRQPALGLTLLRQAGDHGSEEVRLLTADLHHQAAEAGEPGPGPVPFPWGYYTYAALGYASLGLTELARASLVPFVQHLGTLRGDALKGALYAVIVDLPNFDASGASELGEVLRDLVHSAVWQLAAESESLPMELMLGLHQAGKGSQLGAWRRIDGPLVLPPRIQHFIGRLRDLERPAAAAGASPNLLNVVDADHRPDGRDDAQLARNLRWRVSSFIDEELRRRSAPFVDDRHLWAKVHTLLDDRTVLLTWFLPTAVNGAAVLLAVTGQGRELAVRLGAGADPDDARHPVADLVEAVRAEVERDPLFADVTPEGGRLLESGGLPLGLDDRWQAWRAQGKNRILAWPHGALHHLPIALCRTGGRMIADDWTVTTIAGLEALVPVDGPVRPRRTAVLASAAGGVPYGLRAEPALEEHARQVAGAVGAEAATGPAATRQRLLAELSTADVVHIAVHGMLDRDAPWLHCLCLTPDGDDDGRVFAHDFLEVDLRGVRLVTLAACESALGRFDRADNLRGIPSALITAGARAVVGCLWPVRPEPALHFYRHMHLRIAHGTDPERAFRDAQLATRARHPHYRDWGSFTYLHGRSEGAGE</sequence>
<dbReference type="EMBL" id="PENI01000035">
    <property type="protein sequence ID" value="RMB81039.1"/>
    <property type="molecule type" value="Genomic_DNA"/>
</dbReference>
<dbReference type="InterPro" id="IPR024983">
    <property type="entry name" value="CHAT_dom"/>
</dbReference>
<protein>
    <recommendedName>
        <fullName evidence="1">CHAT domain-containing protein</fullName>
    </recommendedName>
</protein>
<proteinExistence type="predicted"/>
<dbReference type="Proteomes" id="UP000270471">
    <property type="component" value="Unassembled WGS sequence"/>
</dbReference>
<evidence type="ECO:0000259" key="1">
    <source>
        <dbReference type="Pfam" id="PF12770"/>
    </source>
</evidence>
<dbReference type="RefSeq" id="WP_121894225.1">
    <property type="nucleotide sequence ID" value="NZ_PENI01000035.1"/>
</dbReference>
<feature type="domain" description="CHAT" evidence="1">
    <location>
        <begin position="880"/>
        <end position="1127"/>
    </location>
</feature>
<evidence type="ECO:0000313" key="3">
    <source>
        <dbReference type="Proteomes" id="UP000270471"/>
    </source>
</evidence>